<feature type="compositionally biased region" description="Low complexity" evidence="1">
    <location>
        <begin position="855"/>
        <end position="870"/>
    </location>
</feature>
<feature type="region of interest" description="Disordered" evidence="1">
    <location>
        <begin position="360"/>
        <end position="572"/>
    </location>
</feature>
<dbReference type="Pfam" id="PF06741">
    <property type="entry name" value="LsmAD"/>
    <property type="match status" value="1"/>
</dbReference>
<dbReference type="InterPro" id="IPR009604">
    <property type="entry name" value="LsmAD_domain"/>
</dbReference>
<feature type="compositionally biased region" description="Basic and acidic residues" evidence="1">
    <location>
        <begin position="360"/>
        <end position="375"/>
    </location>
</feature>
<feature type="compositionally biased region" description="Polar residues" evidence="1">
    <location>
        <begin position="919"/>
        <end position="928"/>
    </location>
</feature>
<dbReference type="AlphaFoldDB" id="A0A8H8TYH6"/>
<dbReference type="OrthoDB" id="2275718at2759"/>
<proteinExistence type="predicted"/>
<feature type="domain" description="LsmAD" evidence="2">
    <location>
        <begin position="114"/>
        <end position="187"/>
    </location>
</feature>
<dbReference type="GO" id="GO:0003729">
    <property type="term" value="F:mRNA binding"/>
    <property type="evidence" value="ECO:0007669"/>
    <property type="project" value="TreeGrafter"/>
</dbReference>
<feature type="compositionally biased region" description="Low complexity" evidence="1">
    <location>
        <begin position="828"/>
        <end position="845"/>
    </location>
</feature>
<dbReference type="InterPro" id="IPR045117">
    <property type="entry name" value="ATXN2-like"/>
</dbReference>
<feature type="compositionally biased region" description="Low complexity" evidence="1">
    <location>
        <begin position="376"/>
        <end position="387"/>
    </location>
</feature>
<dbReference type="GeneID" id="41984286"/>
<feature type="compositionally biased region" description="Polar residues" evidence="1">
    <location>
        <begin position="50"/>
        <end position="71"/>
    </location>
</feature>
<dbReference type="Proteomes" id="UP000431533">
    <property type="component" value="Unassembled WGS sequence"/>
</dbReference>
<keyword evidence="4" id="KW-1185">Reference proteome</keyword>
<name>A0A8H8TYH6_9HELO</name>
<gene>
    <name evidence="3" type="ORF">LHYA1_G004088</name>
</gene>
<organism evidence="3 4">
    <name type="scientific">Lachnellula hyalina</name>
    <dbReference type="NCBI Taxonomy" id="1316788"/>
    <lineage>
        <taxon>Eukaryota</taxon>
        <taxon>Fungi</taxon>
        <taxon>Dikarya</taxon>
        <taxon>Ascomycota</taxon>
        <taxon>Pezizomycotina</taxon>
        <taxon>Leotiomycetes</taxon>
        <taxon>Helotiales</taxon>
        <taxon>Lachnaceae</taxon>
        <taxon>Lachnellula</taxon>
    </lineage>
</organism>
<evidence type="ECO:0000313" key="3">
    <source>
        <dbReference type="EMBL" id="TVY26652.1"/>
    </source>
</evidence>
<feature type="region of interest" description="Disordered" evidence="1">
    <location>
        <begin position="814"/>
        <end position="942"/>
    </location>
</feature>
<dbReference type="PANTHER" id="PTHR12854">
    <property type="entry name" value="ATAXIN 2-RELATED"/>
    <property type="match status" value="1"/>
</dbReference>
<feature type="compositionally biased region" description="Polar residues" evidence="1">
    <location>
        <begin position="1"/>
        <end position="16"/>
    </location>
</feature>
<protein>
    <recommendedName>
        <fullName evidence="2">LsmAD domain-containing protein</fullName>
    </recommendedName>
</protein>
<feature type="compositionally biased region" description="Polar residues" evidence="1">
    <location>
        <begin position="466"/>
        <end position="476"/>
    </location>
</feature>
<feature type="region of interest" description="Disordered" evidence="1">
    <location>
        <begin position="1"/>
        <end position="104"/>
    </location>
</feature>
<reference evidence="3 4" key="1">
    <citation type="submission" date="2018-05" db="EMBL/GenBank/DDBJ databases">
        <title>Genome sequencing and assembly of the regulated plant pathogen Lachnellula willkommii and related sister species for the development of diagnostic species identification markers.</title>
        <authorList>
            <person name="Giroux E."/>
            <person name="Bilodeau G."/>
        </authorList>
    </citation>
    <scope>NUCLEOTIDE SEQUENCE [LARGE SCALE GENOMIC DNA]</scope>
    <source>
        <strain evidence="3 4">CBS 185.66</strain>
    </source>
</reference>
<comment type="caution">
    <text evidence="3">The sequence shown here is derived from an EMBL/GenBank/DDBJ whole genome shotgun (WGS) entry which is preliminary data.</text>
</comment>
<feature type="compositionally biased region" description="Polar residues" evidence="1">
    <location>
        <begin position="878"/>
        <end position="890"/>
    </location>
</feature>
<dbReference type="PANTHER" id="PTHR12854:SF7">
    <property type="entry name" value="ATAXIN-2 HOMOLOG"/>
    <property type="match status" value="1"/>
</dbReference>
<feature type="compositionally biased region" description="Low complexity" evidence="1">
    <location>
        <begin position="900"/>
        <end position="910"/>
    </location>
</feature>
<feature type="region of interest" description="Disordered" evidence="1">
    <location>
        <begin position="150"/>
        <end position="295"/>
    </location>
</feature>
<feature type="compositionally biased region" description="Polar residues" evidence="1">
    <location>
        <begin position="405"/>
        <end position="437"/>
    </location>
</feature>
<dbReference type="EMBL" id="QGMH01000065">
    <property type="protein sequence ID" value="TVY26652.1"/>
    <property type="molecule type" value="Genomic_DNA"/>
</dbReference>
<dbReference type="GO" id="GO:0034063">
    <property type="term" value="P:stress granule assembly"/>
    <property type="evidence" value="ECO:0007669"/>
    <property type="project" value="TreeGrafter"/>
</dbReference>
<feature type="compositionally biased region" description="Low complexity" evidence="1">
    <location>
        <begin position="245"/>
        <end position="268"/>
    </location>
</feature>
<feature type="compositionally biased region" description="Polar residues" evidence="1">
    <location>
        <begin position="271"/>
        <end position="295"/>
    </location>
</feature>
<sequence length="942" mass="102142">MSNTNGTPRSKYQQPNMAFPRKEPSEARGGTNDGRVQNGESSARVDPCMQLTTPGNASSFRTDSAISNGRNQGERVLQRWVPDAPEDVDGSLESTRTKTPGVPWDQFDVNERLFGVKTDYDENIYTTPLDKSHPQYKQRVADAEIKAREIERSAATNSHVAEERVTDNIKSGDIGDEEDKYSGVRRQQDFPPLSSTNNKYTPPARRAPTGQSTVAGAPVDPAIISSQLARPDKSSAEKKPAPGQKPSKPEAATPPTTTETSVTPEPKVAASAQTSSASHNASPQVKSIATPNATATVERDVLGAYKTFATRERINVATIRTQKARNDKEVKLNDLKKFADSFKLNTPVPKDLVSIIAKDPAKQQEIQEKAKRNAEAAKANPAEATKAISTTSEAKPATRPVPTTHGATPSSNAPGRQNANRNPGFQHQGSYNNSQSFRPDRPGAQQAMPSQQARPPGNLGQRLRNIEQQNKHTQLPVNPMPIHETRLPPTGPSNVADPNFSRRSSGVTSAQSGRLNPNSSEFRPSPHAATFNPNGNPSSGSSPRSAANAVEPPAPATKSLLKHKPVPTSERPSLKEKFNALEHILSIKPPPGKDWAKTGGIKPAFDTLPTWRSPSDDEKPDSTMHLTYKELFEMAPFPTQTLSSPNPSHAIPQVPHQYQLPLHLQQGGHPRQSPRQPPMNLHGNQHGHGPTPPFNGPDDHRMMPSQSAQSYASPRPHNVPMAFPSSPMGQPQLPYNPPMVQYPGAPPMQGFRSLSQNHQFMPQQQHMGPIMMQNPANSFMTSQGMAPGPQVMYPPGGQNHFIPPQNGHPPPMPGVNGGYPSPGRGAAPMMMSQGSQQGHQSQPPMYGNVNPGMSPGPQYGQPIYQQSPGQMPMRGYNGPNQFGTSPQQMHQYGPQHRNNHPNGNYNNNKNFQPHGQHPNGPSNNQIPNGPQARASEGGEEAK</sequence>
<accession>A0A8H8TYH6</accession>
<dbReference type="GO" id="GO:0010494">
    <property type="term" value="C:cytoplasmic stress granule"/>
    <property type="evidence" value="ECO:0007669"/>
    <property type="project" value="TreeGrafter"/>
</dbReference>
<evidence type="ECO:0000256" key="1">
    <source>
        <dbReference type="SAM" id="MobiDB-lite"/>
    </source>
</evidence>
<evidence type="ECO:0000313" key="4">
    <source>
        <dbReference type="Proteomes" id="UP000431533"/>
    </source>
</evidence>
<feature type="region of interest" description="Disordered" evidence="1">
    <location>
        <begin position="664"/>
        <end position="714"/>
    </location>
</feature>
<feature type="compositionally biased region" description="Low complexity" evidence="1">
    <location>
        <begin position="532"/>
        <end position="549"/>
    </location>
</feature>
<feature type="compositionally biased region" description="Basic and acidic residues" evidence="1">
    <location>
        <begin position="230"/>
        <end position="240"/>
    </location>
</feature>
<evidence type="ECO:0000259" key="2">
    <source>
        <dbReference type="SMART" id="SM01272"/>
    </source>
</evidence>
<dbReference type="RefSeq" id="XP_031005440.1">
    <property type="nucleotide sequence ID" value="XM_031149051.1"/>
</dbReference>
<dbReference type="SMART" id="SM01272">
    <property type="entry name" value="LsmAD"/>
    <property type="match status" value="1"/>
</dbReference>
<feature type="compositionally biased region" description="Polar residues" evidence="1">
    <location>
        <begin position="501"/>
        <end position="522"/>
    </location>
</feature>